<evidence type="ECO:0000259" key="6">
    <source>
        <dbReference type="Pfam" id="PF03466"/>
    </source>
</evidence>
<dbReference type="GO" id="GO:0032993">
    <property type="term" value="C:protein-DNA complex"/>
    <property type="evidence" value="ECO:0007669"/>
    <property type="project" value="TreeGrafter"/>
</dbReference>
<dbReference type="GO" id="GO:0003700">
    <property type="term" value="F:DNA-binding transcription factor activity"/>
    <property type="evidence" value="ECO:0007669"/>
    <property type="project" value="TreeGrafter"/>
</dbReference>
<dbReference type="Gene3D" id="3.40.190.10">
    <property type="entry name" value="Periplasmic binding protein-like II"/>
    <property type="match status" value="3"/>
</dbReference>
<feature type="compositionally biased region" description="Basic and acidic residues" evidence="5">
    <location>
        <begin position="201"/>
        <end position="219"/>
    </location>
</feature>
<feature type="region of interest" description="Disordered" evidence="5">
    <location>
        <begin position="186"/>
        <end position="240"/>
    </location>
</feature>
<evidence type="ECO:0000256" key="3">
    <source>
        <dbReference type="ARBA" id="ARBA00023125"/>
    </source>
</evidence>
<keyword evidence="4" id="KW-0804">Transcription</keyword>
<dbReference type="AlphaFoldDB" id="A0A6L9GD01"/>
<sequence>MQKLRVSYVAGVTPGKWMDRFAERYPDVQLVAARHDEGDILQLLADGTADAVFVRYRGDSPKDATRHVIPLYEELEVVCAAKDHDVEYYEESIPASVVQSFAQLDLADYPEEVGGIPVAMEVVASGAQVACVPQSIARLFHRKDVIYRLIEDGNPTQIGIAWPAAMEDTALVDEFIGIVRGRSANSSRQASVRQDQQQAKKVNDQAKAKAKAKAQEAAKKAKQQAKSKARASGSKPRKRR</sequence>
<keyword evidence="2" id="KW-0805">Transcription regulation</keyword>
<dbReference type="CDD" id="cd05466">
    <property type="entry name" value="PBP2_LTTR_substrate"/>
    <property type="match status" value="1"/>
</dbReference>
<feature type="domain" description="LysR substrate-binding" evidence="6">
    <location>
        <begin position="16"/>
        <end position="86"/>
    </location>
</feature>
<proteinExistence type="inferred from homology"/>
<evidence type="ECO:0000313" key="8">
    <source>
        <dbReference type="Proteomes" id="UP000477543"/>
    </source>
</evidence>
<dbReference type="Pfam" id="PF03466">
    <property type="entry name" value="LysR_substrate"/>
    <property type="match status" value="1"/>
</dbReference>
<dbReference type="EMBL" id="WYDN01000014">
    <property type="protein sequence ID" value="NAZ17196.1"/>
    <property type="molecule type" value="Genomic_DNA"/>
</dbReference>
<dbReference type="PANTHER" id="PTHR30346:SF0">
    <property type="entry name" value="HCA OPERON TRANSCRIPTIONAL ACTIVATOR HCAR"/>
    <property type="match status" value="1"/>
</dbReference>
<organism evidence="7 8">
    <name type="scientific">Glutamicibacter soli</name>
    <dbReference type="NCBI Taxonomy" id="453836"/>
    <lineage>
        <taxon>Bacteria</taxon>
        <taxon>Bacillati</taxon>
        <taxon>Actinomycetota</taxon>
        <taxon>Actinomycetes</taxon>
        <taxon>Micrococcales</taxon>
        <taxon>Micrococcaceae</taxon>
        <taxon>Glutamicibacter</taxon>
    </lineage>
</organism>
<accession>A0A6L9GD01</accession>
<comment type="caution">
    <text evidence="7">The sequence shown here is derived from an EMBL/GenBank/DDBJ whole genome shotgun (WGS) entry which is preliminary data.</text>
</comment>
<dbReference type="InterPro" id="IPR005119">
    <property type="entry name" value="LysR_subst-bd"/>
</dbReference>
<reference evidence="7 8" key="1">
    <citation type="submission" date="2020-01" db="EMBL/GenBank/DDBJ databases">
        <title>Glutamicibacter soli M275.</title>
        <authorList>
            <person name="Meng X."/>
        </authorList>
    </citation>
    <scope>NUCLEOTIDE SEQUENCE [LARGE SCALE GENOMIC DNA]</scope>
    <source>
        <strain evidence="7 8">M275</strain>
    </source>
</reference>
<evidence type="ECO:0000256" key="4">
    <source>
        <dbReference type="ARBA" id="ARBA00023163"/>
    </source>
</evidence>
<dbReference type="RefSeq" id="WP_161449703.1">
    <property type="nucleotide sequence ID" value="NZ_WYDN01000014.1"/>
</dbReference>
<comment type="similarity">
    <text evidence="1">Belongs to the LysR transcriptional regulatory family.</text>
</comment>
<feature type="compositionally biased region" description="Basic residues" evidence="5">
    <location>
        <begin position="220"/>
        <end position="240"/>
    </location>
</feature>
<evidence type="ECO:0000256" key="5">
    <source>
        <dbReference type="SAM" id="MobiDB-lite"/>
    </source>
</evidence>
<keyword evidence="3" id="KW-0238">DNA-binding</keyword>
<dbReference type="GO" id="GO:0003677">
    <property type="term" value="F:DNA binding"/>
    <property type="evidence" value="ECO:0007669"/>
    <property type="project" value="UniProtKB-KW"/>
</dbReference>
<gene>
    <name evidence="7" type="ORF">GT020_14120</name>
</gene>
<name>A0A6L9GD01_9MICC</name>
<protein>
    <submittedName>
        <fullName evidence="7">LysR family transcriptional regulator</fullName>
    </submittedName>
</protein>
<dbReference type="Proteomes" id="UP000477543">
    <property type="component" value="Unassembled WGS sequence"/>
</dbReference>
<dbReference type="SUPFAM" id="SSF53850">
    <property type="entry name" value="Periplasmic binding protein-like II"/>
    <property type="match status" value="1"/>
</dbReference>
<evidence type="ECO:0000256" key="1">
    <source>
        <dbReference type="ARBA" id="ARBA00009437"/>
    </source>
</evidence>
<dbReference type="PANTHER" id="PTHR30346">
    <property type="entry name" value="TRANSCRIPTIONAL DUAL REGULATOR HCAR-RELATED"/>
    <property type="match status" value="1"/>
</dbReference>
<evidence type="ECO:0000313" key="7">
    <source>
        <dbReference type="EMBL" id="NAZ17196.1"/>
    </source>
</evidence>
<evidence type="ECO:0000256" key="2">
    <source>
        <dbReference type="ARBA" id="ARBA00023015"/>
    </source>
</evidence>